<evidence type="ECO:0000256" key="13">
    <source>
        <dbReference type="RuleBase" id="RU000473"/>
    </source>
</evidence>
<dbReference type="GO" id="GO:0008137">
    <property type="term" value="F:NADH dehydrogenase (ubiquinone) activity"/>
    <property type="evidence" value="ECO:0007669"/>
    <property type="project" value="UniProtKB-EC"/>
</dbReference>
<dbReference type="GO" id="GO:0009060">
    <property type="term" value="P:aerobic respiration"/>
    <property type="evidence" value="ECO:0007669"/>
    <property type="project" value="TreeGrafter"/>
</dbReference>
<feature type="transmembrane region" description="Helical" evidence="14">
    <location>
        <begin position="145"/>
        <end position="165"/>
    </location>
</feature>
<evidence type="ECO:0000256" key="4">
    <source>
        <dbReference type="ARBA" id="ARBA00021009"/>
    </source>
</evidence>
<evidence type="ECO:0000256" key="12">
    <source>
        <dbReference type="RuleBase" id="RU000471"/>
    </source>
</evidence>
<keyword evidence="9 13" id="KW-0830">Ubiquinone</keyword>
<accession>A0A0P0IGV8</accession>
<dbReference type="PANTHER" id="PTHR11432:SF3">
    <property type="entry name" value="NADH-UBIQUINONE OXIDOREDUCTASE CHAIN 1"/>
    <property type="match status" value="1"/>
</dbReference>
<dbReference type="PANTHER" id="PTHR11432">
    <property type="entry name" value="NADH DEHYDROGENASE SUBUNIT 1"/>
    <property type="match status" value="1"/>
</dbReference>
<dbReference type="Pfam" id="PF00146">
    <property type="entry name" value="NADHdh"/>
    <property type="match status" value="1"/>
</dbReference>
<keyword evidence="5" id="KW-0813">Transport</keyword>
<feature type="transmembrane region" description="Helical" evidence="14">
    <location>
        <begin position="106"/>
        <end position="125"/>
    </location>
</feature>
<comment type="catalytic activity">
    <reaction evidence="13">
        <text>a ubiquinone + NADH + 5 H(+)(in) = a ubiquinol + NAD(+) + 4 H(+)(out)</text>
        <dbReference type="Rhea" id="RHEA:29091"/>
        <dbReference type="Rhea" id="RHEA-COMP:9565"/>
        <dbReference type="Rhea" id="RHEA-COMP:9566"/>
        <dbReference type="ChEBI" id="CHEBI:15378"/>
        <dbReference type="ChEBI" id="CHEBI:16389"/>
        <dbReference type="ChEBI" id="CHEBI:17976"/>
        <dbReference type="ChEBI" id="CHEBI:57540"/>
        <dbReference type="ChEBI" id="CHEBI:57945"/>
        <dbReference type="EC" id="7.1.1.2"/>
    </reaction>
</comment>
<keyword evidence="11 14" id="KW-0472">Membrane</keyword>
<name>A0A0P0IGV8_9HYME</name>
<evidence type="ECO:0000256" key="14">
    <source>
        <dbReference type="SAM" id="Phobius"/>
    </source>
</evidence>
<keyword evidence="10 13" id="KW-0496">Mitochondrion</keyword>
<organism evidence="15">
    <name type="scientific">Megachile strupigera</name>
    <dbReference type="NCBI Taxonomy" id="1735309"/>
    <lineage>
        <taxon>Eukaryota</taxon>
        <taxon>Metazoa</taxon>
        <taxon>Ecdysozoa</taxon>
        <taxon>Arthropoda</taxon>
        <taxon>Hexapoda</taxon>
        <taxon>Insecta</taxon>
        <taxon>Pterygota</taxon>
        <taxon>Neoptera</taxon>
        <taxon>Endopterygota</taxon>
        <taxon>Hymenoptera</taxon>
        <taxon>Apocrita</taxon>
        <taxon>Aculeata</taxon>
        <taxon>Apoidea</taxon>
        <taxon>Anthophila</taxon>
        <taxon>Megachilidae</taxon>
        <taxon>Megachilinae</taxon>
        <taxon>Megachile</taxon>
    </lineage>
</organism>
<evidence type="ECO:0000256" key="1">
    <source>
        <dbReference type="ARBA" id="ARBA00003257"/>
    </source>
</evidence>
<dbReference type="InterPro" id="IPR018086">
    <property type="entry name" value="NADH_UbQ_OxRdtase_su1_CS"/>
</dbReference>
<comment type="subcellular location">
    <subcellularLocation>
        <location evidence="2 12">Mitochondrion inner membrane</location>
        <topology evidence="2 12">Multi-pass membrane protein</topology>
    </subcellularLocation>
</comment>
<sequence length="312" mass="37509">MMIIFLNFIYLLMLIILILIGVAFLTLFERKILGYVQYRVGPNKVGFKGFLQPFSDAIKLFSKELFILGNINLMYYLISPIMMLLVSFLYWLIYPFYINLLFIDNGFIYMFMLLSLSIYPIMFGAWSSNSIYSMLGCLRSLVQSISFEVSLFMMFFVVFMFIEGFSMKNLFIFKMNFKLIIIFFPLYLMFLLSMLIELNRVPFDLVEGESELVSGFNIEYYSGNFSLIFMSEYMSILFMMFILSMLFFNWGSGLLMLFIMMFHFYFVIWIRSVLPRIRYDELMYLCWKKFLMIILIYIYVFYIMKMCMIFMM</sequence>
<dbReference type="PROSITE" id="PS00668">
    <property type="entry name" value="COMPLEX1_ND1_2"/>
    <property type="match status" value="1"/>
</dbReference>
<feature type="transmembrane region" description="Helical" evidence="14">
    <location>
        <begin position="177"/>
        <end position="196"/>
    </location>
</feature>
<keyword evidence="8 14" id="KW-1133">Transmembrane helix</keyword>
<dbReference type="AlphaFoldDB" id="A0A0P0IGV8"/>
<geneLocation type="mitochondrion" evidence="15"/>
<evidence type="ECO:0000256" key="9">
    <source>
        <dbReference type="ARBA" id="ARBA00023075"/>
    </source>
</evidence>
<evidence type="ECO:0000313" key="15">
    <source>
        <dbReference type="EMBL" id="ALJ93778.1"/>
    </source>
</evidence>
<feature type="transmembrane region" description="Helical" evidence="14">
    <location>
        <begin position="254"/>
        <end position="270"/>
    </location>
</feature>
<evidence type="ECO:0000256" key="11">
    <source>
        <dbReference type="ARBA" id="ARBA00023136"/>
    </source>
</evidence>
<dbReference type="InterPro" id="IPR001694">
    <property type="entry name" value="NADH_UbQ_OxRdtase_su1/FPO"/>
</dbReference>
<comment type="function">
    <text evidence="1">Core subunit of the mitochondrial membrane respiratory chain NADH dehydrogenase (Complex I) that is believed to belong to the minimal assembly required for catalysis. Complex I functions in the transfer of electrons from NADH to the respiratory chain. The immediate electron acceptor for the enzyme is believed to be ubiquinone.</text>
</comment>
<reference evidence="15" key="1">
    <citation type="submission" date="2015-07" db="EMBL/GenBank/DDBJ databases">
        <title>Sequencing and characterization of the Megachile strupigera (Hymenoptera: Megachilidae) mitochondrial genome.</title>
        <authorList>
            <person name="Su T."/>
        </authorList>
    </citation>
    <scope>NUCLEOTIDE SEQUENCE</scope>
</reference>
<evidence type="ECO:0000256" key="7">
    <source>
        <dbReference type="ARBA" id="ARBA00022792"/>
    </source>
</evidence>
<dbReference type="GO" id="GO:0005743">
    <property type="term" value="C:mitochondrial inner membrane"/>
    <property type="evidence" value="ECO:0007669"/>
    <property type="project" value="UniProtKB-SubCell"/>
</dbReference>
<dbReference type="EMBL" id="KT346366">
    <property type="protein sequence ID" value="ALJ93778.1"/>
    <property type="molecule type" value="Genomic_DNA"/>
</dbReference>
<keyword evidence="7" id="KW-0999">Mitochondrion inner membrane</keyword>
<evidence type="ECO:0000256" key="5">
    <source>
        <dbReference type="ARBA" id="ARBA00022448"/>
    </source>
</evidence>
<keyword evidence="6 12" id="KW-0812">Transmembrane</keyword>
<dbReference type="EC" id="7.1.1.2" evidence="13"/>
<protein>
    <recommendedName>
        <fullName evidence="4 13">NADH-ubiquinone oxidoreductase chain 1</fullName>
        <ecNumber evidence="13">7.1.1.2</ecNumber>
    </recommendedName>
</protein>
<feature type="transmembrane region" description="Helical" evidence="14">
    <location>
        <begin position="290"/>
        <end position="311"/>
    </location>
</feature>
<keyword evidence="12" id="KW-0520">NAD</keyword>
<evidence type="ECO:0000256" key="6">
    <source>
        <dbReference type="ARBA" id="ARBA00022692"/>
    </source>
</evidence>
<evidence type="ECO:0000256" key="8">
    <source>
        <dbReference type="ARBA" id="ARBA00022989"/>
    </source>
</evidence>
<dbReference type="GO" id="GO:0003954">
    <property type="term" value="F:NADH dehydrogenase activity"/>
    <property type="evidence" value="ECO:0007669"/>
    <property type="project" value="TreeGrafter"/>
</dbReference>
<evidence type="ECO:0000256" key="10">
    <source>
        <dbReference type="ARBA" id="ARBA00023128"/>
    </source>
</evidence>
<feature type="transmembrane region" description="Helical" evidence="14">
    <location>
        <begin position="225"/>
        <end position="247"/>
    </location>
</feature>
<feature type="transmembrane region" description="Helical" evidence="14">
    <location>
        <begin position="7"/>
        <end position="28"/>
    </location>
</feature>
<feature type="transmembrane region" description="Helical" evidence="14">
    <location>
        <begin position="73"/>
        <end position="94"/>
    </location>
</feature>
<evidence type="ECO:0000256" key="3">
    <source>
        <dbReference type="ARBA" id="ARBA00010535"/>
    </source>
</evidence>
<evidence type="ECO:0000256" key="2">
    <source>
        <dbReference type="ARBA" id="ARBA00004448"/>
    </source>
</evidence>
<gene>
    <name evidence="15" type="primary">ND1</name>
</gene>
<dbReference type="PROSITE" id="PS00667">
    <property type="entry name" value="COMPLEX1_ND1_1"/>
    <property type="match status" value="1"/>
</dbReference>
<proteinExistence type="inferred from homology"/>
<comment type="similarity">
    <text evidence="3 12">Belongs to the complex I subunit 1 family.</text>
</comment>